<evidence type="ECO:0000313" key="4">
    <source>
        <dbReference type="EMBL" id="KAG8085975.1"/>
    </source>
</evidence>
<dbReference type="SMART" id="SM00054">
    <property type="entry name" value="EFh"/>
    <property type="match status" value="3"/>
</dbReference>
<comment type="caution">
    <text evidence="4">The sequence shown here is derived from an EMBL/GenBank/DDBJ whole genome shotgun (WGS) entry which is preliminary data.</text>
</comment>
<evidence type="ECO:0000256" key="2">
    <source>
        <dbReference type="ARBA" id="ARBA00022737"/>
    </source>
</evidence>
<evidence type="ECO:0000256" key="1">
    <source>
        <dbReference type="ARBA" id="ARBA00022723"/>
    </source>
</evidence>
<accession>A0A8J6BJQ3</accession>
<dbReference type="FunFam" id="1.10.238.10:FF:000001">
    <property type="entry name" value="Calmodulin 1"/>
    <property type="match status" value="1"/>
</dbReference>
<keyword evidence="2" id="KW-0677">Repeat</keyword>
<dbReference type="Pfam" id="PF13202">
    <property type="entry name" value="EF-hand_5"/>
    <property type="match status" value="1"/>
</dbReference>
<dbReference type="InterPro" id="IPR018247">
    <property type="entry name" value="EF_Hand_1_Ca_BS"/>
</dbReference>
<dbReference type="EMBL" id="JAAALK010000082">
    <property type="protein sequence ID" value="KAG8085975.1"/>
    <property type="molecule type" value="Genomic_DNA"/>
</dbReference>
<dbReference type="Proteomes" id="UP000729402">
    <property type="component" value="Unassembled WGS sequence"/>
</dbReference>
<protein>
    <recommendedName>
        <fullName evidence="3">EF-hand domain-containing protein</fullName>
    </recommendedName>
</protein>
<reference evidence="4" key="1">
    <citation type="journal article" date="2021" name="bioRxiv">
        <title>Whole Genome Assembly and Annotation of Northern Wild Rice, Zizania palustris L., Supports a Whole Genome Duplication in the Zizania Genus.</title>
        <authorList>
            <person name="Haas M."/>
            <person name="Kono T."/>
            <person name="Macchietto M."/>
            <person name="Millas R."/>
            <person name="McGilp L."/>
            <person name="Shao M."/>
            <person name="Duquette J."/>
            <person name="Hirsch C.N."/>
            <person name="Kimball J."/>
        </authorList>
    </citation>
    <scope>NUCLEOTIDE SEQUENCE</scope>
    <source>
        <tissue evidence="4">Fresh leaf tissue</tissue>
    </source>
</reference>
<proteinExistence type="predicted"/>
<keyword evidence="1" id="KW-0479">Metal-binding</keyword>
<dbReference type="AlphaFoldDB" id="A0A8J6BJQ3"/>
<organism evidence="4 5">
    <name type="scientific">Zizania palustris</name>
    <name type="common">Northern wild rice</name>
    <dbReference type="NCBI Taxonomy" id="103762"/>
    <lineage>
        <taxon>Eukaryota</taxon>
        <taxon>Viridiplantae</taxon>
        <taxon>Streptophyta</taxon>
        <taxon>Embryophyta</taxon>
        <taxon>Tracheophyta</taxon>
        <taxon>Spermatophyta</taxon>
        <taxon>Magnoliopsida</taxon>
        <taxon>Liliopsida</taxon>
        <taxon>Poales</taxon>
        <taxon>Poaceae</taxon>
        <taxon>BOP clade</taxon>
        <taxon>Oryzoideae</taxon>
        <taxon>Oryzeae</taxon>
        <taxon>Zizaniinae</taxon>
        <taxon>Zizania</taxon>
    </lineage>
</organism>
<evidence type="ECO:0000313" key="5">
    <source>
        <dbReference type="Proteomes" id="UP000729402"/>
    </source>
</evidence>
<dbReference type="InterPro" id="IPR002048">
    <property type="entry name" value="EF_hand_dom"/>
</dbReference>
<feature type="domain" description="EF-hand" evidence="3">
    <location>
        <begin position="52"/>
        <end position="74"/>
    </location>
</feature>
<feature type="domain" description="EF-hand" evidence="3">
    <location>
        <begin position="75"/>
        <end position="110"/>
    </location>
</feature>
<dbReference type="GO" id="GO:0005509">
    <property type="term" value="F:calcium ion binding"/>
    <property type="evidence" value="ECO:0007669"/>
    <property type="project" value="InterPro"/>
</dbReference>
<dbReference type="PANTHER" id="PTHR45942">
    <property type="entry name" value="PROTEIN PHOSPATASE 3 REGULATORY SUBUNIT B ALPHA ISOFORM TYPE 1"/>
    <property type="match status" value="1"/>
</dbReference>
<dbReference type="PROSITE" id="PS00018">
    <property type="entry name" value="EF_HAND_1"/>
    <property type="match status" value="2"/>
</dbReference>
<dbReference type="Pfam" id="PF13499">
    <property type="entry name" value="EF-hand_7"/>
    <property type="match status" value="1"/>
</dbReference>
<evidence type="ECO:0000259" key="3">
    <source>
        <dbReference type="PROSITE" id="PS50222"/>
    </source>
</evidence>
<dbReference type="CDD" id="cd00051">
    <property type="entry name" value="EFh"/>
    <property type="match status" value="1"/>
</dbReference>
<sequence>MLNINPKERLTAFQVLNHPWIKEDGDAPDVPLDNVVLNQGREPVQESCMPADADGNGLIDYEEFVTATVHMNKMDRENHLYTAFQYFDKDNSGYITKEELEQILKEQGLYDAKEIITEADSDNDVLIDYSEFVAMMRKRSGCAETPNPKKRRGLVL</sequence>
<keyword evidence="5" id="KW-1185">Reference proteome</keyword>
<dbReference type="PROSITE" id="PS50222">
    <property type="entry name" value="EF_HAND_2"/>
    <property type="match status" value="2"/>
</dbReference>
<reference evidence="4" key="2">
    <citation type="submission" date="2021-02" db="EMBL/GenBank/DDBJ databases">
        <authorList>
            <person name="Kimball J.A."/>
            <person name="Haas M.W."/>
            <person name="Macchietto M."/>
            <person name="Kono T."/>
            <person name="Duquette J."/>
            <person name="Shao M."/>
        </authorList>
    </citation>
    <scope>NUCLEOTIDE SEQUENCE</scope>
    <source>
        <tissue evidence="4">Fresh leaf tissue</tissue>
    </source>
</reference>
<gene>
    <name evidence="4" type="ORF">GUJ93_ZPchr0010g7666</name>
</gene>
<dbReference type="OrthoDB" id="685992at2759"/>
<name>A0A8J6BJQ3_ZIZPA</name>